<accession>A0A9P9YPE7</accession>
<sequence length="81" mass="8384">MVFHECDFQLVVGEVIWSVSGSHAPASGNGRFCSNQLAHGPNCHCARGAMNSPRPLGNSSSSSSSTPLHSTPLPSAQSSAF</sequence>
<reference evidence="2" key="1">
    <citation type="journal article" date="2023" name="Genome Biol. Evol.">
        <title>Long-read-based Genome Assembly of Drosophila gunungcola Reveals Fewer Chemosensory Genes in Flower-breeding Species.</title>
        <authorList>
            <person name="Negi A."/>
            <person name="Liao B.Y."/>
            <person name="Yeh S.D."/>
        </authorList>
    </citation>
    <scope>NUCLEOTIDE SEQUENCE</scope>
    <source>
        <strain evidence="2">Sukarami</strain>
    </source>
</reference>
<proteinExistence type="predicted"/>
<feature type="compositionally biased region" description="Low complexity" evidence="1">
    <location>
        <begin position="52"/>
        <end position="75"/>
    </location>
</feature>
<evidence type="ECO:0000313" key="2">
    <source>
        <dbReference type="EMBL" id="KAI8040651.1"/>
    </source>
</evidence>
<feature type="region of interest" description="Disordered" evidence="1">
    <location>
        <begin position="48"/>
        <end position="81"/>
    </location>
</feature>
<gene>
    <name evidence="2" type="ORF">M5D96_006594</name>
</gene>
<organism evidence="2 3">
    <name type="scientific">Drosophila gunungcola</name>
    <name type="common">fruit fly</name>
    <dbReference type="NCBI Taxonomy" id="103775"/>
    <lineage>
        <taxon>Eukaryota</taxon>
        <taxon>Metazoa</taxon>
        <taxon>Ecdysozoa</taxon>
        <taxon>Arthropoda</taxon>
        <taxon>Hexapoda</taxon>
        <taxon>Insecta</taxon>
        <taxon>Pterygota</taxon>
        <taxon>Neoptera</taxon>
        <taxon>Endopterygota</taxon>
        <taxon>Diptera</taxon>
        <taxon>Brachycera</taxon>
        <taxon>Muscomorpha</taxon>
        <taxon>Ephydroidea</taxon>
        <taxon>Drosophilidae</taxon>
        <taxon>Drosophila</taxon>
        <taxon>Sophophora</taxon>
    </lineage>
</organism>
<keyword evidence="3" id="KW-1185">Reference proteome</keyword>
<dbReference type="EMBL" id="JAMKOV010000004">
    <property type="protein sequence ID" value="KAI8040651.1"/>
    <property type="molecule type" value="Genomic_DNA"/>
</dbReference>
<evidence type="ECO:0000256" key="1">
    <source>
        <dbReference type="SAM" id="MobiDB-lite"/>
    </source>
</evidence>
<comment type="caution">
    <text evidence="2">The sequence shown here is derived from an EMBL/GenBank/DDBJ whole genome shotgun (WGS) entry which is preliminary data.</text>
</comment>
<evidence type="ECO:0000313" key="3">
    <source>
        <dbReference type="Proteomes" id="UP001059596"/>
    </source>
</evidence>
<dbReference type="AlphaFoldDB" id="A0A9P9YPE7"/>
<dbReference type="Proteomes" id="UP001059596">
    <property type="component" value="Unassembled WGS sequence"/>
</dbReference>
<name>A0A9P9YPE7_9MUSC</name>
<protein>
    <submittedName>
        <fullName evidence="2">Uncharacterized protein</fullName>
    </submittedName>
</protein>